<dbReference type="InterPro" id="IPR019307">
    <property type="entry name" value="RNA-bd_AU-1/RNase_E/G"/>
</dbReference>
<proteinExistence type="predicted"/>
<organism evidence="7 8">
    <name type="scientific">Inquilinus ginsengisoli</name>
    <dbReference type="NCBI Taxonomy" id="363840"/>
    <lineage>
        <taxon>Bacteria</taxon>
        <taxon>Pseudomonadati</taxon>
        <taxon>Pseudomonadota</taxon>
        <taxon>Alphaproteobacteria</taxon>
        <taxon>Rhodospirillales</taxon>
        <taxon>Rhodospirillaceae</taxon>
        <taxon>Inquilinus</taxon>
    </lineage>
</organism>
<name>A0ABU1JWT4_9PROT</name>
<gene>
    <name evidence="7" type="ORF">E9232_005636</name>
</gene>
<dbReference type="PANTHER" id="PTHR30001:SF0">
    <property type="entry name" value="RIBONUCLEASE G"/>
    <property type="match status" value="1"/>
</dbReference>
<accession>A0ABU1JWT4</accession>
<evidence type="ECO:0000256" key="4">
    <source>
        <dbReference type="ARBA" id="ARBA00022842"/>
    </source>
</evidence>
<dbReference type="Proteomes" id="UP001262410">
    <property type="component" value="Unassembled WGS sequence"/>
</dbReference>
<dbReference type="RefSeq" id="WP_309799748.1">
    <property type="nucleotide sequence ID" value="NZ_JAVDPW010000010.1"/>
</dbReference>
<evidence type="ECO:0000259" key="6">
    <source>
        <dbReference type="Pfam" id="PF10150"/>
    </source>
</evidence>
<evidence type="ECO:0000313" key="7">
    <source>
        <dbReference type="EMBL" id="MDR6293091.1"/>
    </source>
</evidence>
<evidence type="ECO:0000256" key="3">
    <source>
        <dbReference type="ARBA" id="ARBA00022801"/>
    </source>
</evidence>
<protein>
    <submittedName>
        <fullName evidence="7">Rne/Rng family ribonuclease</fullName>
    </submittedName>
</protein>
<dbReference type="InterPro" id="IPR012340">
    <property type="entry name" value="NA-bd_OB-fold"/>
</dbReference>
<dbReference type="Pfam" id="PF10150">
    <property type="entry name" value="RNase_E_G"/>
    <property type="match status" value="1"/>
</dbReference>
<feature type="domain" description="RNA-binding protein AU-1/Ribonuclease E/G" evidence="6">
    <location>
        <begin position="110"/>
        <end position="354"/>
    </location>
</feature>
<reference evidence="7 8" key="1">
    <citation type="submission" date="2023-07" db="EMBL/GenBank/DDBJ databases">
        <title>Sorghum-associated microbial communities from plants grown in Nebraska, USA.</title>
        <authorList>
            <person name="Schachtman D."/>
        </authorList>
    </citation>
    <scope>NUCLEOTIDE SEQUENCE [LARGE SCALE GENOMIC DNA]</scope>
    <source>
        <strain evidence="7 8">584</strain>
    </source>
</reference>
<evidence type="ECO:0000256" key="2">
    <source>
        <dbReference type="ARBA" id="ARBA00022723"/>
    </source>
</evidence>
<dbReference type="Gene3D" id="2.40.50.140">
    <property type="entry name" value="Nucleic acid-binding proteins"/>
    <property type="match status" value="1"/>
</dbReference>
<keyword evidence="8" id="KW-1185">Reference proteome</keyword>
<sequence>MRTIEITESDGILLAGLVVDGRLTDLAAERPARPGLSGAVFLARVERVDRVSAAAFLDIGTGRSAFLPLRGPEADALRAGAPVIVQIIADPRGDKGGGEKGAEATRDIALPGATVIHLPFSANVAVSHRLGPAAKRDWQQRLAGGWIVRAAAAAVPPDQVLAEAQRLGRRWEAVADRAETTRAPALLEPAPGAARRLILDHPDVARVVVDGAALLPPLQRWAAAAVPELASRIAGGPTPLGDALDALLAPTVALPSGGSITIEATRALTAIDVDGGRSPDHLRTNREAAAEIARQLRLRNIGGTVVVDFISMRRGGDKAAILNAFRAALADDPLKVQLGEALSPLGLAELARERRGQALAAIIET</sequence>
<evidence type="ECO:0000256" key="5">
    <source>
        <dbReference type="ARBA" id="ARBA00022884"/>
    </source>
</evidence>
<keyword evidence="4" id="KW-0460">Magnesium</keyword>
<dbReference type="EMBL" id="JAVDPW010000010">
    <property type="protein sequence ID" value="MDR6293091.1"/>
    <property type="molecule type" value="Genomic_DNA"/>
</dbReference>
<evidence type="ECO:0000256" key="1">
    <source>
        <dbReference type="ARBA" id="ARBA00001946"/>
    </source>
</evidence>
<keyword evidence="5" id="KW-0694">RNA-binding</keyword>
<keyword evidence="2" id="KW-0479">Metal-binding</keyword>
<keyword evidence="3" id="KW-0378">Hydrolase</keyword>
<dbReference type="InterPro" id="IPR004659">
    <property type="entry name" value="RNase_E/G"/>
</dbReference>
<evidence type="ECO:0000313" key="8">
    <source>
        <dbReference type="Proteomes" id="UP001262410"/>
    </source>
</evidence>
<comment type="cofactor">
    <cofactor evidence="1">
        <name>Mg(2+)</name>
        <dbReference type="ChEBI" id="CHEBI:18420"/>
    </cofactor>
</comment>
<dbReference type="PANTHER" id="PTHR30001">
    <property type="entry name" value="RIBONUCLEASE"/>
    <property type="match status" value="1"/>
</dbReference>
<comment type="caution">
    <text evidence="7">The sequence shown here is derived from an EMBL/GenBank/DDBJ whole genome shotgun (WGS) entry which is preliminary data.</text>
</comment>